<evidence type="ECO:0000256" key="1">
    <source>
        <dbReference type="ARBA" id="ARBA00022737"/>
    </source>
</evidence>
<keyword evidence="1" id="KW-0677">Repeat</keyword>
<dbReference type="InterPro" id="IPR046349">
    <property type="entry name" value="C1-like_sf"/>
</dbReference>
<reference evidence="3 5" key="1">
    <citation type="journal article" date="2017" name="Nature">
        <title>The sunflower genome provides insights into oil metabolism, flowering and Asterid evolution.</title>
        <authorList>
            <person name="Badouin H."/>
            <person name="Gouzy J."/>
            <person name="Grassa C.J."/>
            <person name="Murat F."/>
            <person name="Staton S.E."/>
            <person name="Cottret L."/>
            <person name="Lelandais-Briere C."/>
            <person name="Owens G.L."/>
            <person name="Carrere S."/>
            <person name="Mayjonade B."/>
            <person name="Legrand L."/>
            <person name="Gill N."/>
            <person name="Kane N.C."/>
            <person name="Bowers J.E."/>
            <person name="Hubner S."/>
            <person name="Bellec A."/>
            <person name="Berard A."/>
            <person name="Berges H."/>
            <person name="Blanchet N."/>
            <person name="Boniface M.C."/>
            <person name="Brunel D."/>
            <person name="Catrice O."/>
            <person name="Chaidir N."/>
            <person name="Claudel C."/>
            <person name="Donnadieu C."/>
            <person name="Faraut T."/>
            <person name="Fievet G."/>
            <person name="Helmstetter N."/>
            <person name="King M."/>
            <person name="Knapp S.J."/>
            <person name="Lai Z."/>
            <person name="Le Paslier M.C."/>
            <person name="Lippi Y."/>
            <person name="Lorenzon L."/>
            <person name="Mandel J.R."/>
            <person name="Marage G."/>
            <person name="Marchand G."/>
            <person name="Marquand E."/>
            <person name="Bret-Mestries E."/>
            <person name="Morien E."/>
            <person name="Nambeesan S."/>
            <person name="Nguyen T."/>
            <person name="Pegot-Espagnet P."/>
            <person name="Pouilly N."/>
            <person name="Raftis F."/>
            <person name="Sallet E."/>
            <person name="Schiex T."/>
            <person name="Thomas J."/>
            <person name="Vandecasteele C."/>
            <person name="Vares D."/>
            <person name="Vear F."/>
            <person name="Vautrin S."/>
            <person name="Crespi M."/>
            <person name="Mangin B."/>
            <person name="Burke J.M."/>
            <person name="Salse J."/>
            <person name="Munos S."/>
            <person name="Vincourt P."/>
            <person name="Rieseberg L.H."/>
            <person name="Langlade N.B."/>
        </authorList>
    </citation>
    <scope>NUCLEOTIDE SEQUENCE [LARGE SCALE GENOMIC DNA]</scope>
    <source>
        <strain evidence="5">cv. SF193</strain>
        <tissue evidence="3">Leaves</tissue>
    </source>
</reference>
<dbReference type="InterPro" id="IPR053192">
    <property type="entry name" value="Vacuole_Formation_Reg"/>
</dbReference>
<dbReference type="OMA" id="RRSITWE"/>
<keyword evidence="5" id="KW-1185">Reference proteome</keyword>
<accession>A0A251S5D9</accession>
<feature type="domain" description="DC1" evidence="2">
    <location>
        <begin position="210"/>
        <end position="253"/>
    </location>
</feature>
<dbReference type="PANTHER" id="PTHR32410">
    <property type="entry name" value="CYSTEINE/HISTIDINE-RICH C1 DOMAIN FAMILY PROTEIN"/>
    <property type="match status" value="1"/>
</dbReference>
<gene>
    <name evidence="4" type="ORF">HannXRQ_Chr15g0467181</name>
    <name evidence="3" type="ORF">HanXRQr2_Chr15g0676321</name>
</gene>
<evidence type="ECO:0000313" key="3">
    <source>
        <dbReference type="EMBL" id="KAF5763094.1"/>
    </source>
</evidence>
<evidence type="ECO:0000259" key="2">
    <source>
        <dbReference type="Pfam" id="PF03107"/>
    </source>
</evidence>
<dbReference type="Proteomes" id="UP000215914">
    <property type="component" value="Chromosome 15"/>
</dbReference>
<dbReference type="EMBL" id="CM007904">
    <property type="protein sequence ID" value="OTF93983.1"/>
    <property type="molecule type" value="Genomic_DNA"/>
</dbReference>
<sequence>MIDAYSLLCFKTIYTCNKDVPHSLYIRSNNHTQVITIVESSSNTHQQSNVIYIKVTERNTIEMDVNEINLEELEHEHPLTLVDLQLMHRDYLEDDDEYADEDLIKTQNFKCICNQCDRQIDWYHRYYYTCDMPSCNYSLHKFCKEIPKTLQFQGHPSHTLTLRRTPNDDKCRACLKCHRDGIGYHCSTCNYGIDLLCATFIEQNTIHHPAHPHPLISFSVEPGLNKCFACKKKHEGHFYQCNTCLNFLVNSDCLTLPIKLLLETQQFSHRHLLTLSYSFLDQLYDFECRICGMELEDELLIYKCSKCMYYVHPDCATQRIEPFMSVFLPGLGKTQKNFKDVDHPILLHLPADDESDILADQIFIGQTRELKRDENGNLIHFLYDHPLLVLINNATTTTRVSLHDPMKRIKLLCSACTKPITKMPFYKCCKDEDFVLHDWCTQLPTTLRNVVGQWGRQEHKPWLVYGEDYLLGIKCSICGLPSNGALYVSNHMIVDAHCALMPREITHEAHADHLLTRVDGASSSRSSVSKMECRACRVGIVESDTYFRCNACDFYLDCRCALHLPKTIRHKLDKHSLKLSYSPIEDHKGQYFCEVCEEDLDPGKWFYHCVECAQSIHSACAPLILQSEQGINSLSLEGVYKYINFKFTGVRKPLSLHQHPVLVAPGTENDGLCQLCGSELQSHLILKCLDCNFACHGYHDSFSRVLPQLMYKYEEKKRMIKQRGPQTNLEFYPSEMKRPETRDWKVIDDPSFQ</sequence>
<feature type="domain" description="DC1" evidence="2">
    <location>
        <begin position="154"/>
        <end position="198"/>
    </location>
</feature>
<dbReference type="Pfam" id="PF03107">
    <property type="entry name" value="C1_2"/>
    <property type="match status" value="5"/>
</dbReference>
<feature type="domain" description="DC1" evidence="2">
    <location>
        <begin position="510"/>
        <end position="561"/>
    </location>
</feature>
<dbReference type="PANTHER" id="PTHR32410:SF161">
    <property type="entry name" value="DC1, ZINC FINGER, RING_FYVE_PHD-TYPE-RELATED"/>
    <property type="match status" value="1"/>
</dbReference>
<feature type="domain" description="DC1" evidence="2">
    <location>
        <begin position="267"/>
        <end position="316"/>
    </location>
</feature>
<organism evidence="4 5">
    <name type="scientific">Helianthus annuus</name>
    <name type="common">Common sunflower</name>
    <dbReference type="NCBI Taxonomy" id="4232"/>
    <lineage>
        <taxon>Eukaryota</taxon>
        <taxon>Viridiplantae</taxon>
        <taxon>Streptophyta</taxon>
        <taxon>Embryophyta</taxon>
        <taxon>Tracheophyta</taxon>
        <taxon>Spermatophyta</taxon>
        <taxon>Magnoliopsida</taxon>
        <taxon>eudicotyledons</taxon>
        <taxon>Gunneridae</taxon>
        <taxon>Pentapetalae</taxon>
        <taxon>asterids</taxon>
        <taxon>campanulids</taxon>
        <taxon>Asterales</taxon>
        <taxon>Asteraceae</taxon>
        <taxon>Asteroideae</taxon>
        <taxon>Heliantheae alliance</taxon>
        <taxon>Heliantheae</taxon>
        <taxon>Helianthus</taxon>
    </lineage>
</organism>
<dbReference type="AlphaFoldDB" id="A0A251S5D9"/>
<name>A0A251S5D9_HELAN</name>
<dbReference type="SUPFAM" id="SSF57889">
    <property type="entry name" value="Cysteine-rich domain"/>
    <property type="match status" value="4"/>
</dbReference>
<protein>
    <submittedName>
        <fullName evidence="4">Putative DC1, Zinc finger, RING/FYVE/PHD-type</fullName>
    </submittedName>
    <submittedName>
        <fullName evidence="3">Transcription factor C2H2 family</fullName>
    </submittedName>
</protein>
<dbReference type="InParanoid" id="A0A251S5D9"/>
<proteinExistence type="predicted"/>
<dbReference type="Gramene" id="mRNA:HanXRQr2_Chr15g0676321">
    <property type="protein sequence ID" value="mRNA:HanXRQr2_Chr15g0676321"/>
    <property type="gene ID" value="HanXRQr2_Chr15g0676321"/>
</dbReference>
<dbReference type="InterPro" id="IPR004146">
    <property type="entry name" value="DC1"/>
</dbReference>
<feature type="domain" description="DC1" evidence="2">
    <location>
        <begin position="573"/>
        <end position="621"/>
    </location>
</feature>
<evidence type="ECO:0000313" key="4">
    <source>
        <dbReference type="EMBL" id="OTF93983.1"/>
    </source>
</evidence>
<evidence type="ECO:0000313" key="5">
    <source>
        <dbReference type="Proteomes" id="UP000215914"/>
    </source>
</evidence>
<dbReference type="EMBL" id="MNCJ02000330">
    <property type="protein sequence ID" value="KAF5763094.1"/>
    <property type="molecule type" value="Genomic_DNA"/>
</dbReference>
<reference evidence="4" key="2">
    <citation type="submission" date="2017-02" db="EMBL/GenBank/DDBJ databases">
        <title>Sunflower complete genome.</title>
        <authorList>
            <person name="Langlade N."/>
            <person name="Munos S."/>
        </authorList>
    </citation>
    <scope>NUCLEOTIDE SEQUENCE [LARGE SCALE GENOMIC DNA]</scope>
    <source>
        <tissue evidence="4">Leaves</tissue>
    </source>
</reference>
<reference evidence="3" key="3">
    <citation type="submission" date="2020-06" db="EMBL/GenBank/DDBJ databases">
        <title>Helianthus annuus Genome sequencing and assembly Release 2.</title>
        <authorList>
            <person name="Gouzy J."/>
            <person name="Langlade N."/>
            <person name="Munos S."/>
        </authorList>
    </citation>
    <scope>NUCLEOTIDE SEQUENCE</scope>
    <source>
        <tissue evidence="3">Leaves</tissue>
    </source>
</reference>